<evidence type="ECO:0000313" key="2">
    <source>
        <dbReference type="Proteomes" id="UP000507470"/>
    </source>
</evidence>
<dbReference type="OrthoDB" id="6146317at2759"/>
<dbReference type="Pfam" id="PF02992">
    <property type="entry name" value="Transposase_21"/>
    <property type="match status" value="1"/>
</dbReference>
<dbReference type="AlphaFoldDB" id="A0A6J8C0Y1"/>
<protein>
    <submittedName>
        <fullName evidence="1">Uncharacterized protein</fullName>
    </submittedName>
</protein>
<accession>A0A6J8C0Y1</accession>
<sequence>MCLKNQKTVLPTPNCLPESYKDAYHLIKPMIVETRRYDACVNDCLLFCKRSDNVYSLDRACMKCGETRYKAESLSARKTFTYMPMGPRLSRIFGSDNICKILYSRQDLYYGKLTDIVDGKIYKSWYEDGGVFQNMEESCTVPLALFCNGLYPHKNMATQKSMWLLILTWFNLPVNIRNISGPMMLVGIVPGTKTEEPKNLDPYLDLIVVIFLELTDCTMFYAYRGAPTSVRIALLRYMCDIPAFSKILHVSSQAALRGCPYCKEVGFYCKSLHKVVHINNGAFLPENHPLRGEKNKFTIKREDRTSKPESYTKEEELEIRNSYDELPNKNRKSLLQKKTELKGKYSFIGLPYHNRQEEMQPNGMFTIADEIGNLFGLITGKMMGKRYKTEKKSFIDLRIHGTAVPVTV</sequence>
<dbReference type="PANTHER" id="PTHR10775:SF185">
    <property type="entry name" value="OS08G0208400 PROTEIN"/>
    <property type="match status" value="1"/>
</dbReference>
<dbReference type="EMBL" id="CACVKT020004338">
    <property type="protein sequence ID" value="CAC5389462.1"/>
    <property type="molecule type" value="Genomic_DNA"/>
</dbReference>
<dbReference type="InterPro" id="IPR004242">
    <property type="entry name" value="Transposase_21"/>
</dbReference>
<name>A0A6J8C0Y1_MYTCO</name>
<evidence type="ECO:0000313" key="1">
    <source>
        <dbReference type="EMBL" id="CAC5389462.1"/>
    </source>
</evidence>
<proteinExistence type="predicted"/>
<dbReference type="PANTHER" id="PTHR10775">
    <property type="entry name" value="OS08G0208400 PROTEIN"/>
    <property type="match status" value="1"/>
</dbReference>
<keyword evidence="2" id="KW-1185">Reference proteome</keyword>
<organism evidence="1 2">
    <name type="scientific">Mytilus coruscus</name>
    <name type="common">Sea mussel</name>
    <dbReference type="NCBI Taxonomy" id="42192"/>
    <lineage>
        <taxon>Eukaryota</taxon>
        <taxon>Metazoa</taxon>
        <taxon>Spiralia</taxon>
        <taxon>Lophotrochozoa</taxon>
        <taxon>Mollusca</taxon>
        <taxon>Bivalvia</taxon>
        <taxon>Autobranchia</taxon>
        <taxon>Pteriomorphia</taxon>
        <taxon>Mytilida</taxon>
        <taxon>Mytiloidea</taxon>
        <taxon>Mytilidae</taxon>
        <taxon>Mytilinae</taxon>
        <taxon>Mytilus</taxon>
    </lineage>
</organism>
<gene>
    <name evidence="1" type="ORF">MCOR_24624</name>
</gene>
<reference evidence="1 2" key="1">
    <citation type="submission" date="2020-06" db="EMBL/GenBank/DDBJ databases">
        <authorList>
            <person name="Li R."/>
            <person name="Bekaert M."/>
        </authorList>
    </citation>
    <scope>NUCLEOTIDE SEQUENCE [LARGE SCALE GENOMIC DNA]</scope>
    <source>
        <strain evidence="2">wild</strain>
    </source>
</reference>
<dbReference type="Proteomes" id="UP000507470">
    <property type="component" value="Unassembled WGS sequence"/>
</dbReference>